<organism evidence="3 4">
    <name type="scientific">Staphylococcus cohnii subsp. cohnii</name>
    <dbReference type="NCBI Taxonomy" id="74704"/>
    <lineage>
        <taxon>Bacteria</taxon>
        <taxon>Bacillati</taxon>
        <taxon>Bacillota</taxon>
        <taxon>Bacilli</taxon>
        <taxon>Bacillales</taxon>
        <taxon>Staphylococcaceae</taxon>
        <taxon>Staphylococcus</taxon>
        <taxon>Staphylococcus cohnii species complex</taxon>
    </lineage>
</organism>
<dbReference type="GO" id="GO:0003700">
    <property type="term" value="F:DNA-binding transcription factor activity"/>
    <property type="evidence" value="ECO:0007669"/>
    <property type="project" value="InterPro"/>
</dbReference>
<comment type="caution">
    <text evidence="3">The sequence shown here is derived from an EMBL/GenBank/DDBJ whole genome shotgun (WGS) entry which is preliminary data.</text>
</comment>
<dbReference type="Proteomes" id="UP000034455">
    <property type="component" value="Unassembled WGS sequence"/>
</dbReference>
<proteinExistence type="predicted"/>
<dbReference type="InterPro" id="IPR000551">
    <property type="entry name" value="MerR-type_HTH_dom"/>
</dbReference>
<accession>A0A0M2P0M8</accession>
<dbReference type="SMART" id="SM00422">
    <property type="entry name" value="HTH_MERR"/>
    <property type="match status" value="1"/>
</dbReference>
<dbReference type="PANTHER" id="PTHR30204">
    <property type="entry name" value="REDOX-CYCLING DRUG-SENSING TRANSCRIPTIONAL ACTIVATOR SOXR"/>
    <property type="match status" value="1"/>
</dbReference>
<dbReference type="AlphaFoldDB" id="A0A0M2P0M8"/>
<reference evidence="3 4" key="1">
    <citation type="submission" date="2015-03" db="EMBL/GenBank/DDBJ databases">
        <title>Genome Assembly of Staphylococcus cohnii subsp. cohnii strain G22B2.</title>
        <authorList>
            <person name="Nair G."/>
            <person name="Kaur G."/>
            <person name="Khatri I."/>
            <person name="Singh N.K."/>
            <person name="Sathyabama S."/>
            <person name="Maurya S.K."/>
            <person name="Subramanian S."/>
            <person name="Agrewala J.N."/>
            <person name="Mayilraj S."/>
        </authorList>
    </citation>
    <scope>NUCLEOTIDE SEQUENCE [LARGE SCALE GENOMIC DNA]</scope>
    <source>
        <strain evidence="3 4">G22B2</strain>
    </source>
</reference>
<dbReference type="EMBL" id="LAKJ01000012">
    <property type="protein sequence ID" value="KKI63780.1"/>
    <property type="molecule type" value="Genomic_DNA"/>
</dbReference>
<dbReference type="InterPro" id="IPR047057">
    <property type="entry name" value="MerR_fam"/>
</dbReference>
<evidence type="ECO:0000256" key="1">
    <source>
        <dbReference type="ARBA" id="ARBA00023125"/>
    </source>
</evidence>
<dbReference type="Gene3D" id="1.10.1660.10">
    <property type="match status" value="1"/>
</dbReference>
<dbReference type="PANTHER" id="PTHR30204:SF98">
    <property type="entry name" value="HTH-TYPE TRANSCRIPTIONAL REGULATOR ADHR"/>
    <property type="match status" value="1"/>
</dbReference>
<dbReference type="Pfam" id="PF13411">
    <property type="entry name" value="MerR_1"/>
    <property type="match status" value="1"/>
</dbReference>
<dbReference type="SUPFAM" id="SSF46955">
    <property type="entry name" value="Putative DNA-binding domain"/>
    <property type="match status" value="1"/>
</dbReference>
<dbReference type="InterPro" id="IPR009061">
    <property type="entry name" value="DNA-bd_dom_put_sf"/>
</dbReference>
<dbReference type="GO" id="GO:0003677">
    <property type="term" value="F:DNA binding"/>
    <property type="evidence" value="ECO:0007669"/>
    <property type="project" value="UniProtKB-KW"/>
</dbReference>
<name>A0A0M2P0M8_STACC</name>
<dbReference type="RefSeq" id="WP_019469787.1">
    <property type="nucleotide sequence ID" value="NZ_LAKJ01000012.1"/>
</dbReference>
<dbReference type="PROSITE" id="PS50937">
    <property type="entry name" value="HTH_MERR_2"/>
    <property type="match status" value="1"/>
</dbReference>
<gene>
    <name evidence="3" type="ORF">UF66_0269</name>
</gene>
<evidence type="ECO:0000313" key="3">
    <source>
        <dbReference type="EMBL" id="KKI63780.1"/>
    </source>
</evidence>
<evidence type="ECO:0000313" key="4">
    <source>
        <dbReference type="Proteomes" id="UP000034455"/>
    </source>
</evidence>
<sequence length="116" mass="13994">MQVKQVADNLGISEHTIRYYDKVGLFPFVQRNKNGYRDFSEEDLYWIEFIKCMRQTHMPISTLKEIAELYHQGSDTKTKRKNIFLDHQKNLIEQKKIIDQGLQTLEKNLNCWRMNR</sequence>
<keyword evidence="1" id="KW-0238">DNA-binding</keyword>
<protein>
    <submittedName>
        <fullName evidence="3">Transcriptional regulator, MerR family</fullName>
    </submittedName>
</protein>
<dbReference type="PATRIC" id="fig|74704.6.peg.278"/>
<dbReference type="CDD" id="cd01109">
    <property type="entry name" value="HTH_YyaN"/>
    <property type="match status" value="1"/>
</dbReference>
<evidence type="ECO:0000259" key="2">
    <source>
        <dbReference type="PROSITE" id="PS50937"/>
    </source>
</evidence>
<feature type="domain" description="HTH merR-type" evidence="2">
    <location>
        <begin position="1"/>
        <end position="69"/>
    </location>
</feature>